<dbReference type="EMBL" id="MF600313">
    <property type="protein sequence ID" value="AVN58374.1"/>
    <property type="molecule type" value="Genomic_DNA"/>
</dbReference>
<gene>
    <name evidence="1" type="ORF">B5P44_p00079</name>
    <name evidence="2" type="ORF">B5P44_p00081</name>
</gene>
<organism evidence="2">
    <name type="scientific">Mycolicibacterium sp. CBMA 213</name>
    <dbReference type="NCBI Taxonomy" id="1968788"/>
    <lineage>
        <taxon>Bacteria</taxon>
        <taxon>Bacillati</taxon>
        <taxon>Actinomycetota</taxon>
        <taxon>Actinomycetes</taxon>
        <taxon>Mycobacteriales</taxon>
        <taxon>Mycobacteriaceae</taxon>
        <taxon>Mycolicibacterium</taxon>
    </lineage>
</organism>
<evidence type="ECO:0008006" key="3">
    <source>
        <dbReference type="Google" id="ProtNLM"/>
    </source>
</evidence>
<evidence type="ECO:0000313" key="1">
    <source>
        <dbReference type="EMBL" id="AVN58374.1"/>
    </source>
</evidence>
<dbReference type="AlphaFoldDB" id="A0A343VR52"/>
<dbReference type="EMBL" id="MF600313">
    <property type="protein sequence ID" value="AVN58376.1"/>
    <property type="molecule type" value="Genomic_DNA"/>
</dbReference>
<protein>
    <recommendedName>
        <fullName evidence="3">PE family protein</fullName>
    </recommendedName>
</protein>
<proteinExistence type="predicted"/>
<evidence type="ECO:0000313" key="2">
    <source>
        <dbReference type="EMBL" id="AVN58376.1"/>
    </source>
</evidence>
<geneLocation type="plasmid" evidence="2">
    <name>pCBMA213_1</name>
</geneLocation>
<sequence>MGVVGMTSFAGMAGSTAVLEGMQAQLAAFAAANTAAAAALTPPGSEGASAVAMAQQQASEGEFAANFALALEQMTEFNGTLTAASTATQIMDAGNALSV</sequence>
<dbReference type="RefSeq" id="WP_155921843.1">
    <property type="nucleotide sequence ID" value="NZ_MF600313.1"/>
</dbReference>
<accession>A0A343VR52</accession>
<reference evidence="2" key="1">
    <citation type="journal article" date="2018" name="Front. Microbiol.">
        <title>Beyond the Limits: tRNA Array Units in Mycobacterium Genomes.</title>
        <authorList>
            <person name="Morgado S.M."/>
            <person name="Vicente A.C."/>
        </authorList>
    </citation>
    <scope>NUCLEOTIDE SEQUENCE</scope>
    <source>
        <strain evidence="2">CBMA 213</strain>
        <plasmid evidence="2">pCBMA213_1</plasmid>
    </source>
</reference>
<name>A0A343VR52_9MYCO</name>
<keyword evidence="2" id="KW-0614">Plasmid</keyword>